<feature type="region of interest" description="Disordered" evidence="5">
    <location>
        <begin position="1"/>
        <end position="31"/>
    </location>
</feature>
<protein>
    <recommendedName>
        <fullName evidence="3">Synaptic plasticity regulator PANTS</fullName>
    </recommendedName>
    <alternativeName>
        <fullName evidence="4">Plasticity-associated neural transcript short</fullName>
    </alternativeName>
</protein>
<keyword evidence="7" id="KW-1185">Reference proteome</keyword>
<evidence type="ECO:0000256" key="2">
    <source>
        <dbReference type="ARBA" id="ARBA00043942"/>
    </source>
</evidence>
<evidence type="ECO:0000256" key="4">
    <source>
        <dbReference type="ARBA" id="ARBA00044235"/>
    </source>
</evidence>
<reference evidence="6 7" key="1">
    <citation type="submission" date="2017-06" db="EMBL/GenBank/DDBJ databases">
        <title>A platform for efficient transgenesis in Macrostomum lignano, a flatworm model organism for stem cell research.</title>
        <authorList>
            <person name="Berezikov E."/>
        </authorList>
    </citation>
    <scope>NUCLEOTIDE SEQUENCE [LARGE SCALE GENOMIC DNA]</scope>
    <source>
        <strain evidence="6">DV1</strain>
        <tissue evidence="6">Whole organism</tissue>
    </source>
</reference>
<evidence type="ECO:0000313" key="7">
    <source>
        <dbReference type="Proteomes" id="UP000215902"/>
    </source>
</evidence>
<dbReference type="OrthoDB" id="5946508at2759"/>
<proteinExistence type="inferred from homology"/>
<dbReference type="InterPro" id="IPR021475">
    <property type="entry name" value="Pants/Emi1-like"/>
</dbReference>
<dbReference type="AlphaFoldDB" id="A0A267E7V5"/>
<organism evidence="6 7">
    <name type="scientific">Macrostomum lignano</name>
    <dbReference type="NCBI Taxonomy" id="282301"/>
    <lineage>
        <taxon>Eukaryota</taxon>
        <taxon>Metazoa</taxon>
        <taxon>Spiralia</taxon>
        <taxon>Lophotrochozoa</taxon>
        <taxon>Platyhelminthes</taxon>
        <taxon>Rhabditophora</taxon>
        <taxon>Macrostomorpha</taxon>
        <taxon>Macrostomida</taxon>
        <taxon>Macrostomidae</taxon>
        <taxon>Macrostomum</taxon>
    </lineage>
</organism>
<dbReference type="GO" id="GO:0043083">
    <property type="term" value="C:synaptic cleft"/>
    <property type="evidence" value="ECO:0007669"/>
    <property type="project" value="UniProtKB-SubCell"/>
</dbReference>
<comment type="caution">
    <text evidence="6">The sequence shown here is derived from an EMBL/GenBank/DDBJ whole genome shotgun (WGS) entry which is preliminary data.</text>
</comment>
<comment type="subcellular location">
    <subcellularLocation>
        <location evidence="2">Synaptic cleft</location>
    </subcellularLocation>
</comment>
<dbReference type="PANTHER" id="PTHR28052:SF1">
    <property type="entry name" value="UPF0545 PROTEIN C22ORF39"/>
    <property type="match status" value="1"/>
</dbReference>
<name>A0A267E7V5_9PLAT</name>
<dbReference type="PANTHER" id="PTHR28052">
    <property type="entry name" value="UPF0545 PROTEIN C22ORF39"/>
    <property type="match status" value="1"/>
</dbReference>
<evidence type="ECO:0000313" key="6">
    <source>
        <dbReference type="EMBL" id="PAA57660.1"/>
    </source>
</evidence>
<feature type="non-terminal residue" evidence="6">
    <location>
        <position position="1"/>
    </location>
</feature>
<dbReference type="STRING" id="282301.A0A267E7V5"/>
<gene>
    <name evidence="6" type="ORF">BOX15_Mlig005780g1</name>
</gene>
<evidence type="ECO:0000256" key="5">
    <source>
        <dbReference type="SAM" id="MobiDB-lite"/>
    </source>
</evidence>
<dbReference type="EMBL" id="NIVC01002460">
    <property type="protein sequence ID" value="PAA57660.1"/>
    <property type="molecule type" value="Genomic_DNA"/>
</dbReference>
<evidence type="ECO:0000256" key="3">
    <source>
        <dbReference type="ARBA" id="ARBA00044072"/>
    </source>
</evidence>
<dbReference type="Proteomes" id="UP000215902">
    <property type="component" value="Unassembled WGS sequence"/>
</dbReference>
<sequence>SVNPTDYLATMPIAEASTKPAGEQQSQQPNPKLDRYSWLIRPCSIYKEELRVCRSRAYRRHHEFVYGTPPDCSQWAVDYDNCLQQNDDRPAFEALVLSEMRRRHARLRAMTGNDVWQYRDQPPAEWNSPLPSGAAEASTVDRLTLTGADEALNSSFEQYGVLGPMSIGARMSQCTLL</sequence>
<comment type="similarity">
    <text evidence="1">Belongs to the UPF0545 family.</text>
</comment>
<accession>A0A267E7V5</accession>
<dbReference type="Pfam" id="PF11326">
    <property type="entry name" value="PANTS-like"/>
    <property type="match status" value="1"/>
</dbReference>
<evidence type="ECO:0000256" key="1">
    <source>
        <dbReference type="ARBA" id="ARBA00006412"/>
    </source>
</evidence>